<dbReference type="EMBL" id="RCZH01000008">
    <property type="protein sequence ID" value="TPG39432.1"/>
    <property type="molecule type" value="Genomic_DNA"/>
</dbReference>
<comment type="caution">
    <text evidence="1">The sequence shown here is derived from an EMBL/GenBank/DDBJ whole genome shotgun (WGS) entry which is preliminary data.</text>
</comment>
<evidence type="ECO:0008006" key="3">
    <source>
        <dbReference type="Google" id="ProtNLM"/>
    </source>
</evidence>
<proteinExistence type="predicted"/>
<name>A0A502EQU7_9FLAO</name>
<organism evidence="1 2">
    <name type="scientific">Flavobacterium pectinovorum</name>
    <dbReference type="NCBI Taxonomy" id="29533"/>
    <lineage>
        <taxon>Bacteria</taxon>
        <taxon>Pseudomonadati</taxon>
        <taxon>Bacteroidota</taxon>
        <taxon>Flavobacteriia</taxon>
        <taxon>Flavobacteriales</taxon>
        <taxon>Flavobacteriaceae</taxon>
        <taxon>Flavobacterium</taxon>
    </lineage>
</organism>
<evidence type="ECO:0000313" key="2">
    <source>
        <dbReference type="Proteomes" id="UP000319700"/>
    </source>
</evidence>
<dbReference type="Proteomes" id="UP000319700">
    <property type="component" value="Unassembled WGS sequence"/>
</dbReference>
<evidence type="ECO:0000313" key="1">
    <source>
        <dbReference type="EMBL" id="TPG39432.1"/>
    </source>
</evidence>
<reference evidence="1 2" key="1">
    <citation type="journal article" date="2019" name="Environ. Microbiol.">
        <title>Species interactions and distinct microbial communities in high Arctic permafrost affected cryosols are associated with the CH4 and CO2 gas fluxes.</title>
        <authorList>
            <person name="Altshuler I."/>
            <person name="Hamel J."/>
            <person name="Turney S."/>
            <person name="Magnuson E."/>
            <person name="Levesque R."/>
            <person name="Greer C."/>
            <person name="Whyte L.G."/>
        </authorList>
    </citation>
    <scope>NUCLEOTIDE SEQUENCE [LARGE SCALE GENOMIC DNA]</scope>
    <source>
        <strain evidence="1 2">42</strain>
    </source>
</reference>
<keyword evidence="2" id="KW-1185">Reference proteome</keyword>
<accession>A0A502EQU7</accession>
<gene>
    <name evidence="1" type="ORF">EAH81_14405</name>
</gene>
<dbReference type="AlphaFoldDB" id="A0A502EQU7"/>
<dbReference type="RefSeq" id="WP_140508159.1">
    <property type="nucleotide sequence ID" value="NZ_RCZH01000008.1"/>
</dbReference>
<sequence length="580" mass="65553">MERIKYILLLILLINTKPIIAQNTSINESVFIHANATTFVTGEKLLYKIYSLKNTDKTPSTVSKVAYVELIDACGKNIFKNKLYLKNSSGEGDYFIPTTIKTGGYKLIGYTNWMLNSDASKIFQIDIKIINPYQISESNAVESKAVSEKTNQINSALTSSSVTEENASDKNFKIKVNKDVFSNREKVTLGIESSALSPEKGSYSLSVRKKDNLPTTTQLTASDFSKIPSEIENNVQNKNAIVLPELRGEMISGKVISKNSVNNSLQNIIVALSIPGKSFAYKAIKTNEAGRFIFNVDKPYYNNEIVIQIIGEQKENYTIELDKASEPDYSKLAFQSYFNLPGEIEETLLERSVASQIENAYYTDKTDSIIKPDYINPFYYPVAKQYILSDYTRFPSLKETITEVATELYYRQSGADYSLHVNDYSLHTQLPEKPLVIVDGFMLQNINELFNFNMANVYSISIITGQYYVGPQVFNGVISFVTLEGNFTSLQKDNYIFKPTVLRPSVKKSYYSPDYAAGNNLQRIPDYRYQLLWKPDVTLDQKEDDISFYTSDVKGSFEVVLEGFTEKGQPVYLSKTISVE</sequence>
<dbReference type="OrthoDB" id="679547at2"/>
<protein>
    <recommendedName>
        <fullName evidence="3">TonB-dependent Receptor Plug Domain</fullName>
    </recommendedName>
</protein>